<keyword evidence="8" id="KW-1185">Reference proteome</keyword>
<evidence type="ECO:0000313" key="7">
    <source>
        <dbReference type="EMBL" id="ARF59772.1"/>
    </source>
</evidence>
<evidence type="ECO:0000313" key="8">
    <source>
        <dbReference type="Proteomes" id="UP000192726"/>
    </source>
</evidence>
<gene>
    <name evidence="7" type="ORF">B1H19_29460</name>
</gene>
<dbReference type="InterPro" id="IPR001077">
    <property type="entry name" value="COMT_C"/>
</dbReference>
<accession>A0A1V0U4A9</accession>
<dbReference type="EMBL" id="CP020569">
    <property type="protein sequence ID" value="ARF59772.1"/>
    <property type="molecule type" value="Genomic_DNA"/>
</dbReference>
<dbReference type="SUPFAM" id="SSF46785">
    <property type="entry name" value="Winged helix' DNA-binding domain"/>
    <property type="match status" value="1"/>
</dbReference>
<dbReference type="Gene3D" id="1.10.10.10">
    <property type="entry name" value="Winged helix-like DNA-binding domain superfamily/Winged helix DNA-binding domain"/>
    <property type="match status" value="1"/>
</dbReference>
<proteinExistence type="predicted"/>
<dbReference type="InterPro" id="IPR012967">
    <property type="entry name" value="COMT_dimerisation"/>
</dbReference>
<evidence type="ECO:0000256" key="2">
    <source>
        <dbReference type="ARBA" id="ARBA00022679"/>
    </source>
</evidence>
<protein>
    <submittedName>
        <fullName evidence="7">SAM-dependent methyltransferase</fullName>
    </submittedName>
</protein>
<reference evidence="7 8" key="1">
    <citation type="submission" date="2017-04" db="EMBL/GenBank/DDBJ databases">
        <title>Complete Genome Sequence of Streptomyces gilvosporeus F607, a Capable Producer of Natamycin.</title>
        <authorList>
            <person name="Zong G."/>
            <person name="Zhong C."/>
            <person name="Fu J."/>
            <person name="Qin R."/>
            <person name="Cao G."/>
        </authorList>
    </citation>
    <scope>NUCLEOTIDE SEQUENCE [LARGE SCALE GENOMIC DNA]</scope>
    <source>
        <strain evidence="7 8">F607</strain>
    </source>
</reference>
<dbReference type="InterPro" id="IPR036388">
    <property type="entry name" value="WH-like_DNA-bd_sf"/>
</dbReference>
<dbReference type="OrthoDB" id="4145676at2"/>
<dbReference type="GO" id="GO:0008171">
    <property type="term" value="F:O-methyltransferase activity"/>
    <property type="evidence" value="ECO:0007669"/>
    <property type="project" value="InterPro"/>
</dbReference>
<dbReference type="PANTHER" id="PTHR43712">
    <property type="entry name" value="PUTATIVE (AFU_ORTHOLOGUE AFUA_4G14580)-RELATED"/>
    <property type="match status" value="1"/>
</dbReference>
<keyword evidence="3" id="KW-0949">S-adenosyl-L-methionine</keyword>
<dbReference type="Gene3D" id="3.40.50.150">
    <property type="entry name" value="Vaccinia Virus protein VP39"/>
    <property type="match status" value="1"/>
</dbReference>
<dbReference type="InterPro" id="IPR016461">
    <property type="entry name" value="COMT-like"/>
</dbReference>
<dbReference type="AlphaFoldDB" id="A0A1V0U4A9"/>
<evidence type="ECO:0000256" key="4">
    <source>
        <dbReference type="PIRSR" id="PIRSR005739-1"/>
    </source>
</evidence>
<dbReference type="SUPFAM" id="SSF53335">
    <property type="entry name" value="S-adenosyl-L-methionine-dependent methyltransferases"/>
    <property type="match status" value="1"/>
</dbReference>
<evidence type="ECO:0000256" key="3">
    <source>
        <dbReference type="ARBA" id="ARBA00022691"/>
    </source>
</evidence>
<dbReference type="Proteomes" id="UP000192726">
    <property type="component" value="Chromosome"/>
</dbReference>
<evidence type="ECO:0000259" key="6">
    <source>
        <dbReference type="Pfam" id="PF08100"/>
    </source>
</evidence>
<dbReference type="PROSITE" id="PS51683">
    <property type="entry name" value="SAM_OMT_II"/>
    <property type="match status" value="1"/>
</dbReference>
<dbReference type="Pfam" id="PF08100">
    <property type="entry name" value="Dimerisation"/>
    <property type="match status" value="1"/>
</dbReference>
<feature type="domain" description="O-methyltransferase C-terminal" evidence="5">
    <location>
        <begin position="105"/>
        <end position="302"/>
    </location>
</feature>
<keyword evidence="1 7" id="KW-0489">Methyltransferase</keyword>
<dbReference type="KEGG" id="sgv:B1H19_29460"/>
<feature type="domain" description="O-methyltransferase dimerisation" evidence="6">
    <location>
        <begin position="2"/>
        <end position="70"/>
    </location>
</feature>
<keyword evidence="2 7" id="KW-0808">Transferase</keyword>
<feature type="active site" description="Proton acceptor" evidence="4">
    <location>
        <position position="231"/>
    </location>
</feature>
<dbReference type="GO" id="GO:0046983">
    <property type="term" value="F:protein dimerization activity"/>
    <property type="evidence" value="ECO:0007669"/>
    <property type="project" value="InterPro"/>
</dbReference>
<evidence type="ECO:0000256" key="1">
    <source>
        <dbReference type="ARBA" id="ARBA00022603"/>
    </source>
</evidence>
<evidence type="ECO:0000259" key="5">
    <source>
        <dbReference type="Pfam" id="PF00891"/>
    </source>
</evidence>
<dbReference type="InterPro" id="IPR036390">
    <property type="entry name" value="WH_DNA-bd_sf"/>
</dbReference>
<dbReference type="GO" id="GO:0032259">
    <property type="term" value="P:methylation"/>
    <property type="evidence" value="ECO:0007669"/>
    <property type="project" value="UniProtKB-KW"/>
</dbReference>
<dbReference type="Pfam" id="PF00891">
    <property type="entry name" value="Methyltransf_2"/>
    <property type="match status" value="1"/>
</dbReference>
<dbReference type="InterPro" id="IPR029063">
    <property type="entry name" value="SAM-dependent_MTases_sf"/>
</dbReference>
<dbReference type="PANTHER" id="PTHR43712:SF2">
    <property type="entry name" value="O-METHYLTRANSFERASE CICE"/>
    <property type="match status" value="1"/>
</dbReference>
<name>A0A1V0U4A9_9ACTN</name>
<dbReference type="PIRSF" id="PIRSF005739">
    <property type="entry name" value="O-mtase"/>
    <property type="match status" value="1"/>
</dbReference>
<sequence length="321" mass="34356">MYGHIHASALRAIARHRIADHLAQGPRTAHALAAATGLDAAALHRVLRLLATRGLFAEHGDGTFALTEAGHDLRSDTEGSQLPRILLFTDEMFRRAADGIEGTLRTGEPGFDAAYGMPFFDHLAATPDKSHVFDQAMTALTSGADEAVADACPFPESGTVVDIGGGRGGLLRQILTTHPGLNGILFDQPGTLADHLLDGDDLAGRWHTQGGDFFTTAPTGGDLYLLKNVLHDWSDDDCLRILTTVRHAMRPATRLLLVDAVLPGDGTPHPAAALDIVMLMTLKGRERTAAEFEDLLTRSGFRLLRVLPTRALSSVLEAEAV</sequence>
<organism evidence="7 8">
    <name type="scientific">Streptomyces gilvosporeus</name>
    <dbReference type="NCBI Taxonomy" id="553510"/>
    <lineage>
        <taxon>Bacteria</taxon>
        <taxon>Bacillati</taxon>
        <taxon>Actinomycetota</taxon>
        <taxon>Actinomycetes</taxon>
        <taxon>Kitasatosporales</taxon>
        <taxon>Streptomycetaceae</taxon>
        <taxon>Streptomyces</taxon>
    </lineage>
</organism>